<dbReference type="EMBL" id="CAQQ02074867">
    <property type="status" value="NOT_ANNOTATED_CDS"/>
    <property type="molecule type" value="Genomic_DNA"/>
</dbReference>
<dbReference type="HOGENOM" id="CLU_3417469_0_0_1"/>
<dbReference type="Proteomes" id="UP000015102">
    <property type="component" value="Unassembled WGS sequence"/>
</dbReference>
<evidence type="ECO:0000313" key="1">
    <source>
        <dbReference type="EnsemblMetazoa" id="MESCA003843-PA"/>
    </source>
</evidence>
<proteinExistence type="predicted"/>
<protein>
    <submittedName>
        <fullName evidence="1">Uncharacterized protein</fullName>
    </submittedName>
</protein>
<evidence type="ECO:0000313" key="2">
    <source>
        <dbReference type="Proteomes" id="UP000015102"/>
    </source>
</evidence>
<accession>T1GK29</accession>
<dbReference type="EMBL" id="CAQQ02074868">
    <property type="status" value="NOT_ANNOTATED_CDS"/>
    <property type="molecule type" value="Genomic_DNA"/>
</dbReference>
<dbReference type="AlphaFoldDB" id="T1GK29"/>
<name>T1GK29_MEGSC</name>
<keyword evidence="2" id="KW-1185">Reference proteome</keyword>
<reference evidence="1" key="2">
    <citation type="submission" date="2015-06" db="UniProtKB">
        <authorList>
            <consortium name="EnsemblMetazoa"/>
        </authorList>
    </citation>
    <scope>IDENTIFICATION</scope>
</reference>
<reference evidence="2" key="1">
    <citation type="submission" date="2013-02" db="EMBL/GenBank/DDBJ databases">
        <authorList>
            <person name="Hughes D."/>
        </authorList>
    </citation>
    <scope>NUCLEOTIDE SEQUENCE</scope>
    <source>
        <strain>Durham</strain>
        <strain evidence="2">NC isolate 2 -- Noor lab</strain>
    </source>
</reference>
<organism evidence="1 2">
    <name type="scientific">Megaselia scalaris</name>
    <name type="common">Humpbacked fly</name>
    <name type="synonym">Phora scalaris</name>
    <dbReference type="NCBI Taxonomy" id="36166"/>
    <lineage>
        <taxon>Eukaryota</taxon>
        <taxon>Metazoa</taxon>
        <taxon>Ecdysozoa</taxon>
        <taxon>Arthropoda</taxon>
        <taxon>Hexapoda</taxon>
        <taxon>Insecta</taxon>
        <taxon>Pterygota</taxon>
        <taxon>Neoptera</taxon>
        <taxon>Endopterygota</taxon>
        <taxon>Diptera</taxon>
        <taxon>Brachycera</taxon>
        <taxon>Muscomorpha</taxon>
        <taxon>Platypezoidea</taxon>
        <taxon>Phoridae</taxon>
        <taxon>Megaseliini</taxon>
        <taxon>Megaselia</taxon>
    </lineage>
</organism>
<sequence>MFLVFHQGEVTLKRTLWCVVRCILKL</sequence>
<dbReference type="EnsemblMetazoa" id="MESCA003843-RA">
    <property type="protein sequence ID" value="MESCA003843-PA"/>
    <property type="gene ID" value="MESCA003843"/>
</dbReference>